<proteinExistence type="predicted"/>
<reference evidence="1" key="1">
    <citation type="submission" date="2015-10" db="EMBL/GenBank/DDBJ databases">
        <authorList>
            <person name="Gilbert D.G."/>
        </authorList>
    </citation>
    <scope>NUCLEOTIDE SEQUENCE</scope>
</reference>
<dbReference type="AlphaFoldDB" id="A0A160TF86"/>
<organism evidence="1">
    <name type="scientific">hydrothermal vent metagenome</name>
    <dbReference type="NCBI Taxonomy" id="652676"/>
    <lineage>
        <taxon>unclassified sequences</taxon>
        <taxon>metagenomes</taxon>
        <taxon>ecological metagenomes</taxon>
    </lineage>
</organism>
<name>A0A160TF86_9ZZZZ</name>
<evidence type="ECO:0000313" key="1">
    <source>
        <dbReference type="EMBL" id="CUS42781.1"/>
    </source>
</evidence>
<sequence>MGVKVLDQAQLFYREYGPVTLPYGGDDLPTPEQRRIVYNPTKAAVINLDLPPLAVKIADNSGFRQPCIQSQFVEKPSALALLR</sequence>
<protein>
    <submittedName>
        <fullName evidence="1">Uncharacterized protein</fullName>
    </submittedName>
</protein>
<gene>
    <name evidence="1" type="ORF">MGWOODY_Tha2857</name>
</gene>
<dbReference type="EMBL" id="CZQC01000071">
    <property type="protein sequence ID" value="CUS42781.1"/>
    <property type="molecule type" value="Genomic_DNA"/>
</dbReference>
<accession>A0A160TF86</accession>